<reference evidence="2" key="1">
    <citation type="journal article" date="2021" name="BMC Genomics">
        <title>Chromosome-level genome assembly and manually-curated proteome of model necrotroph Parastagonospora nodorum Sn15 reveals a genome-wide trove of candidate effector homologs, and redundancy of virulence-related functions within an accessory chromosome.</title>
        <authorList>
            <person name="Bertazzoni S."/>
            <person name="Jones D.A.B."/>
            <person name="Phan H.T."/>
            <person name="Tan K.-C."/>
            <person name="Hane J.K."/>
        </authorList>
    </citation>
    <scope>NUCLEOTIDE SEQUENCE [LARGE SCALE GENOMIC DNA]</scope>
    <source>
        <strain evidence="2">SN15 / ATCC MYA-4574 / FGSC 10173)</strain>
    </source>
</reference>
<keyword evidence="2" id="KW-1185">Reference proteome</keyword>
<accession>A0A7U2F7V9</accession>
<dbReference type="VEuPathDB" id="FungiDB:JI435_411570"/>
<protein>
    <submittedName>
        <fullName evidence="1">Uncharacterized protein</fullName>
    </submittedName>
</protein>
<dbReference type="AlphaFoldDB" id="A0A7U2F7V9"/>
<evidence type="ECO:0000313" key="1">
    <source>
        <dbReference type="EMBL" id="QRC98135.1"/>
    </source>
</evidence>
<organism evidence="1 2">
    <name type="scientific">Phaeosphaeria nodorum (strain SN15 / ATCC MYA-4574 / FGSC 10173)</name>
    <name type="common">Glume blotch fungus</name>
    <name type="synonym">Parastagonospora nodorum</name>
    <dbReference type="NCBI Taxonomy" id="321614"/>
    <lineage>
        <taxon>Eukaryota</taxon>
        <taxon>Fungi</taxon>
        <taxon>Dikarya</taxon>
        <taxon>Ascomycota</taxon>
        <taxon>Pezizomycotina</taxon>
        <taxon>Dothideomycetes</taxon>
        <taxon>Pleosporomycetidae</taxon>
        <taxon>Pleosporales</taxon>
        <taxon>Pleosporineae</taxon>
        <taxon>Phaeosphaeriaceae</taxon>
        <taxon>Parastagonospora</taxon>
    </lineage>
</organism>
<gene>
    <name evidence="1" type="ORF">JI435_411570</name>
</gene>
<dbReference type="Proteomes" id="UP000663193">
    <property type="component" value="Chromosome 8"/>
</dbReference>
<sequence length="119" mass="13294">MKELLTACPMGFASSTETLCPPTKWRVGLCWSRGTARDNALGNLEMKRVDCRASRRWATMHLVTHRCGDQIEQLDGLTGSAHAVPRLATRGGHQKCFEACTVDQHRWCLFQKPPAVSKL</sequence>
<evidence type="ECO:0000313" key="2">
    <source>
        <dbReference type="Proteomes" id="UP000663193"/>
    </source>
</evidence>
<dbReference type="EMBL" id="CP069030">
    <property type="protein sequence ID" value="QRC98135.1"/>
    <property type="molecule type" value="Genomic_DNA"/>
</dbReference>
<name>A0A7U2F7V9_PHANO</name>
<proteinExistence type="predicted"/>